<evidence type="ECO:0000256" key="3">
    <source>
        <dbReference type="ARBA" id="ARBA00023125"/>
    </source>
</evidence>
<evidence type="ECO:0000259" key="5">
    <source>
        <dbReference type="PROSITE" id="PS50931"/>
    </source>
</evidence>
<dbReference type="GO" id="GO:0003700">
    <property type="term" value="F:DNA-binding transcription factor activity"/>
    <property type="evidence" value="ECO:0007669"/>
    <property type="project" value="InterPro"/>
</dbReference>
<proteinExistence type="inferred from homology"/>
<dbReference type="SUPFAM" id="SSF53850">
    <property type="entry name" value="Periplasmic binding protein-like II"/>
    <property type="match status" value="1"/>
</dbReference>
<dbReference type="InterPro" id="IPR005119">
    <property type="entry name" value="LysR_subst-bd"/>
</dbReference>
<evidence type="ECO:0000313" key="6">
    <source>
        <dbReference type="EMBL" id="SVD11471.1"/>
    </source>
</evidence>
<dbReference type="Pfam" id="PF00126">
    <property type="entry name" value="HTH_1"/>
    <property type="match status" value="1"/>
</dbReference>
<keyword evidence="2" id="KW-0805">Transcription regulation</keyword>
<reference evidence="6" key="1">
    <citation type="submission" date="2018-05" db="EMBL/GenBank/DDBJ databases">
        <authorList>
            <person name="Lanie J.A."/>
            <person name="Ng W.-L."/>
            <person name="Kazmierczak K.M."/>
            <person name="Andrzejewski T.M."/>
            <person name="Davidsen T.M."/>
            <person name="Wayne K.J."/>
            <person name="Tettelin H."/>
            <person name="Glass J.I."/>
            <person name="Rusch D."/>
            <person name="Podicherti R."/>
            <person name="Tsui H.-C.T."/>
            <person name="Winkler M.E."/>
        </authorList>
    </citation>
    <scope>NUCLEOTIDE SEQUENCE</scope>
</reference>
<sequence>MELRELKSFVVAARFRSISKAANELGLGQPTVTTHIKKLEKELNMVLFDRVTRPIRLTLSGQTIFDLSQPLLDGLDSLAVRTSEAEERGPVTIASTPDIIPHTLLRVVKVFNSLYPNVYLRIQSATRTEVIGMVRTGEVDVGIIQHPDRGDDLHFEPLFLYERVLIAPKGHDLLSAPMTSLDSISKYPLILMARG</sequence>
<accession>A0A382SRG4</accession>
<organism evidence="6">
    <name type="scientific">marine metagenome</name>
    <dbReference type="NCBI Taxonomy" id="408172"/>
    <lineage>
        <taxon>unclassified sequences</taxon>
        <taxon>metagenomes</taxon>
        <taxon>ecological metagenomes</taxon>
    </lineage>
</organism>
<dbReference type="Gene3D" id="3.40.190.290">
    <property type="match status" value="1"/>
</dbReference>
<evidence type="ECO:0000256" key="2">
    <source>
        <dbReference type="ARBA" id="ARBA00023015"/>
    </source>
</evidence>
<dbReference type="GO" id="GO:0000976">
    <property type="term" value="F:transcription cis-regulatory region binding"/>
    <property type="evidence" value="ECO:0007669"/>
    <property type="project" value="TreeGrafter"/>
</dbReference>
<dbReference type="PROSITE" id="PS50931">
    <property type="entry name" value="HTH_LYSR"/>
    <property type="match status" value="1"/>
</dbReference>
<dbReference type="AlphaFoldDB" id="A0A382SRG4"/>
<keyword evidence="3" id="KW-0238">DNA-binding</keyword>
<dbReference type="SUPFAM" id="SSF46785">
    <property type="entry name" value="Winged helix' DNA-binding domain"/>
    <property type="match status" value="1"/>
</dbReference>
<feature type="non-terminal residue" evidence="6">
    <location>
        <position position="195"/>
    </location>
</feature>
<dbReference type="Pfam" id="PF03466">
    <property type="entry name" value="LysR_substrate"/>
    <property type="match status" value="1"/>
</dbReference>
<dbReference type="InterPro" id="IPR036390">
    <property type="entry name" value="WH_DNA-bd_sf"/>
</dbReference>
<dbReference type="PANTHER" id="PTHR30126">
    <property type="entry name" value="HTH-TYPE TRANSCRIPTIONAL REGULATOR"/>
    <property type="match status" value="1"/>
</dbReference>
<dbReference type="CDD" id="cd05466">
    <property type="entry name" value="PBP2_LTTR_substrate"/>
    <property type="match status" value="1"/>
</dbReference>
<comment type="similarity">
    <text evidence="1">Belongs to the LysR transcriptional regulatory family.</text>
</comment>
<dbReference type="FunFam" id="1.10.10.10:FF:000001">
    <property type="entry name" value="LysR family transcriptional regulator"/>
    <property type="match status" value="1"/>
</dbReference>
<name>A0A382SRG4_9ZZZZ</name>
<dbReference type="PRINTS" id="PR00039">
    <property type="entry name" value="HTHLYSR"/>
</dbReference>
<keyword evidence="4" id="KW-0804">Transcription</keyword>
<protein>
    <recommendedName>
        <fullName evidence="5">HTH lysR-type domain-containing protein</fullName>
    </recommendedName>
</protein>
<evidence type="ECO:0000256" key="4">
    <source>
        <dbReference type="ARBA" id="ARBA00023163"/>
    </source>
</evidence>
<feature type="domain" description="HTH lysR-type" evidence="5">
    <location>
        <begin position="1"/>
        <end position="58"/>
    </location>
</feature>
<dbReference type="PANTHER" id="PTHR30126:SF40">
    <property type="entry name" value="HTH-TYPE TRANSCRIPTIONAL REGULATOR GLTR"/>
    <property type="match status" value="1"/>
</dbReference>
<evidence type="ECO:0000256" key="1">
    <source>
        <dbReference type="ARBA" id="ARBA00009437"/>
    </source>
</evidence>
<dbReference type="InterPro" id="IPR036388">
    <property type="entry name" value="WH-like_DNA-bd_sf"/>
</dbReference>
<dbReference type="InterPro" id="IPR000847">
    <property type="entry name" value="LysR_HTH_N"/>
</dbReference>
<dbReference type="Gene3D" id="1.10.10.10">
    <property type="entry name" value="Winged helix-like DNA-binding domain superfamily/Winged helix DNA-binding domain"/>
    <property type="match status" value="1"/>
</dbReference>
<dbReference type="EMBL" id="UINC01130419">
    <property type="protein sequence ID" value="SVD11471.1"/>
    <property type="molecule type" value="Genomic_DNA"/>
</dbReference>
<gene>
    <name evidence="6" type="ORF">METZ01_LOCUS364325</name>
</gene>